<reference evidence="1" key="1">
    <citation type="submission" date="2020-05" db="EMBL/GenBank/DDBJ databases">
        <authorList>
            <person name="Chiriac C."/>
            <person name="Salcher M."/>
            <person name="Ghai R."/>
            <person name="Kavagutti S V."/>
        </authorList>
    </citation>
    <scope>NUCLEOTIDE SEQUENCE</scope>
</reference>
<proteinExistence type="predicted"/>
<dbReference type="InterPro" id="IPR036388">
    <property type="entry name" value="WH-like_DNA-bd_sf"/>
</dbReference>
<dbReference type="EMBL" id="CAFBPM010000006">
    <property type="protein sequence ID" value="CAB5019570.1"/>
    <property type="molecule type" value="Genomic_DNA"/>
</dbReference>
<evidence type="ECO:0000313" key="3">
    <source>
        <dbReference type="EMBL" id="CAB5019570.1"/>
    </source>
</evidence>
<protein>
    <submittedName>
        <fullName evidence="1">Unannotated protein</fullName>
    </submittedName>
</protein>
<dbReference type="SUPFAM" id="SSF46894">
    <property type="entry name" value="C-terminal effector domain of the bipartite response regulators"/>
    <property type="match status" value="1"/>
</dbReference>
<dbReference type="EMBL" id="CAFBLT010000001">
    <property type="protein sequence ID" value="CAB4871790.1"/>
    <property type="molecule type" value="Genomic_DNA"/>
</dbReference>
<dbReference type="EMBL" id="CAFABE010000016">
    <property type="protein sequence ID" value="CAB4822816.1"/>
    <property type="molecule type" value="Genomic_DNA"/>
</dbReference>
<name>A0A6J6ZR36_9ZZZZ</name>
<organism evidence="1">
    <name type="scientific">freshwater metagenome</name>
    <dbReference type="NCBI Taxonomy" id="449393"/>
    <lineage>
        <taxon>unclassified sequences</taxon>
        <taxon>metagenomes</taxon>
        <taxon>ecological metagenomes</taxon>
    </lineage>
</organism>
<dbReference type="InterPro" id="IPR051677">
    <property type="entry name" value="AfsR-DnrI-RedD_regulator"/>
</dbReference>
<dbReference type="GO" id="GO:0003677">
    <property type="term" value="F:DNA binding"/>
    <property type="evidence" value="ECO:0007669"/>
    <property type="project" value="InterPro"/>
</dbReference>
<dbReference type="InterPro" id="IPR016032">
    <property type="entry name" value="Sig_transdc_resp-reg_C-effctor"/>
</dbReference>
<dbReference type="PANTHER" id="PTHR35807">
    <property type="entry name" value="TRANSCRIPTIONAL REGULATOR REDD-RELATED"/>
    <property type="match status" value="1"/>
</dbReference>
<dbReference type="GO" id="GO:0006355">
    <property type="term" value="P:regulation of DNA-templated transcription"/>
    <property type="evidence" value="ECO:0007669"/>
    <property type="project" value="InterPro"/>
</dbReference>
<sequence>MLTLRALGNPEAQVDGTAVSFPTRHAAQALFSLALAPTNQLNIDELGERLWPEAPTSRLQRSIATMTWQLRKALGPDAWRISRTGNDLVFKSELVQCDLWSIRVQAFEHLADGFHDKAILIDRLREPLLSPWQHEAWVRYEQRLINRLVKELQE</sequence>
<evidence type="ECO:0000313" key="2">
    <source>
        <dbReference type="EMBL" id="CAB4871790.1"/>
    </source>
</evidence>
<dbReference type="Gene3D" id="1.10.10.10">
    <property type="entry name" value="Winged helix-like DNA-binding domain superfamily/Winged helix DNA-binding domain"/>
    <property type="match status" value="1"/>
</dbReference>
<evidence type="ECO:0000313" key="1">
    <source>
        <dbReference type="EMBL" id="CAB4822816.1"/>
    </source>
</evidence>
<gene>
    <name evidence="1" type="ORF">UFOPK3164_00539</name>
    <name evidence="2" type="ORF">UFOPK3427_00849</name>
    <name evidence="3" type="ORF">UFOPK4112_00832</name>
</gene>
<accession>A0A6J6ZR36</accession>
<dbReference type="AlphaFoldDB" id="A0A6J6ZR36"/>